<dbReference type="InterPro" id="IPR002423">
    <property type="entry name" value="Cpn60/GroEL/TCP-1"/>
</dbReference>
<dbReference type="EMBL" id="BDIP01002948">
    <property type="protein sequence ID" value="GIQ87063.1"/>
    <property type="molecule type" value="Genomic_DNA"/>
</dbReference>
<name>A0A9K3D116_9EUKA</name>
<dbReference type="SUPFAM" id="SSF48592">
    <property type="entry name" value="GroEL equatorial domain-like"/>
    <property type="match status" value="1"/>
</dbReference>
<dbReference type="PROSITE" id="PS00296">
    <property type="entry name" value="CHAPERONINS_CPN60"/>
    <property type="match status" value="1"/>
</dbReference>
<dbReference type="InterPro" id="IPR027413">
    <property type="entry name" value="GROEL-like_equatorial_sf"/>
</dbReference>
<evidence type="ECO:0000313" key="3">
    <source>
        <dbReference type="EMBL" id="GIQ87063.1"/>
    </source>
</evidence>
<dbReference type="GO" id="GO:0005524">
    <property type="term" value="F:ATP binding"/>
    <property type="evidence" value="ECO:0007669"/>
    <property type="project" value="InterPro"/>
</dbReference>
<dbReference type="Proteomes" id="UP000265618">
    <property type="component" value="Unassembled WGS sequence"/>
</dbReference>
<dbReference type="InterPro" id="IPR001844">
    <property type="entry name" value="Cpn60/GroEL"/>
</dbReference>
<protein>
    <submittedName>
        <fullName evidence="3">Chaperonin Cpn60/TCP-1 family</fullName>
    </submittedName>
</protein>
<evidence type="ECO:0000313" key="4">
    <source>
        <dbReference type="Proteomes" id="UP000265618"/>
    </source>
</evidence>
<dbReference type="AlphaFoldDB" id="A0A9K3D116"/>
<keyword evidence="4" id="KW-1185">Reference proteome</keyword>
<dbReference type="OrthoDB" id="1733909at2759"/>
<feature type="non-terminal residue" evidence="3">
    <location>
        <position position="156"/>
    </location>
</feature>
<dbReference type="GO" id="GO:0042026">
    <property type="term" value="P:protein refolding"/>
    <property type="evidence" value="ECO:0007669"/>
    <property type="project" value="InterPro"/>
</dbReference>
<sequence>YQDALCATRAAVEEGVLPGGGVALLRASSHIGGLIKEAGTASDVDMERRVGMEVVQKALRTPCCAISDNAGVDGVVVAAKLLEDKDFWYGYDAREGEYCDLLAKGVMDPFKVVKAALTDAASVAGLMATSEAAILDMPVYPAGGVPPMPPMGGMGM</sequence>
<dbReference type="PANTHER" id="PTHR45633">
    <property type="entry name" value="60 KDA HEAT SHOCK PROTEIN, MITOCHONDRIAL"/>
    <property type="match status" value="1"/>
</dbReference>
<gene>
    <name evidence="3" type="ORF">KIPB_009030</name>
</gene>
<evidence type="ECO:0000256" key="1">
    <source>
        <dbReference type="ARBA" id="ARBA00006607"/>
    </source>
</evidence>
<proteinExistence type="inferred from homology"/>
<dbReference type="InterPro" id="IPR018370">
    <property type="entry name" value="Chaperonin_Cpn60_CS"/>
</dbReference>
<dbReference type="Gene3D" id="1.10.560.10">
    <property type="entry name" value="GroEL-like equatorial domain"/>
    <property type="match status" value="1"/>
</dbReference>
<keyword evidence="2" id="KW-0143">Chaperone</keyword>
<dbReference type="Pfam" id="PF00118">
    <property type="entry name" value="Cpn60_TCP1"/>
    <property type="match status" value="1"/>
</dbReference>
<accession>A0A9K3D116</accession>
<comment type="similarity">
    <text evidence="1">Belongs to the chaperonin (HSP60) family.</text>
</comment>
<evidence type="ECO:0000256" key="2">
    <source>
        <dbReference type="ARBA" id="ARBA00023186"/>
    </source>
</evidence>
<organism evidence="3 4">
    <name type="scientific">Kipferlia bialata</name>
    <dbReference type="NCBI Taxonomy" id="797122"/>
    <lineage>
        <taxon>Eukaryota</taxon>
        <taxon>Metamonada</taxon>
        <taxon>Carpediemonas-like organisms</taxon>
        <taxon>Kipferlia</taxon>
    </lineage>
</organism>
<dbReference type="GO" id="GO:0140662">
    <property type="term" value="F:ATP-dependent protein folding chaperone"/>
    <property type="evidence" value="ECO:0007669"/>
    <property type="project" value="InterPro"/>
</dbReference>
<reference evidence="3 4" key="1">
    <citation type="journal article" date="2018" name="PLoS ONE">
        <title>The draft genome of Kipferlia bialata reveals reductive genome evolution in fornicate parasites.</title>
        <authorList>
            <person name="Tanifuji G."/>
            <person name="Takabayashi S."/>
            <person name="Kume K."/>
            <person name="Takagi M."/>
            <person name="Nakayama T."/>
            <person name="Kamikawa R."/>
            <person name="Inagaki Y."/>
            <person name="Hashimoto T."/>
        </authorList>
    </citation>
    <scope>NUCLEOTIDE SEQUENCE [LARGE SCALE GENOMIC DNA]</scope>
    <source>
        <strain evidence="3">NY0173</strain>
    </source>
</reference>
<comment type="caution">
    <text evidence="3">The sequence shown here is derived from an EMBL/GenBank/DDBJ whole genome shotgun (WGS) entry which is preliminary data.</text>
</comment>